<comment type="caution">
    <text evidence="2">The sequence shown here is derived from an EMBL/GenBank/DDBJ whole genome shotgun (WGS) entry which is preliminary data.</text>
</comment>
<dbReference type="EMBL" id="LCLL01000033">
    <property type="protein sequence ID" value="KKU15643.1"/>
    <property type="molecule type" value="Genomic_DNA"/>
</dbReference>
<keyword evidence="1" id="KW-0472">Membrane</keyword>
<evidence type="ECO:0000256" key="1">
    <source>
        <dbReference type="SAM" id="Phobius"/>
    </source>
</evidence>
<name>A0A0G1QD31_9BACT</name>
<protein>
    <submittedName>
        <fullName evidence="2">Uncharacterized protein</fullName>
    </submittedName>
</protein>
<accession>A0A0G1QD31</accession>
<proteinExistence type="predicted"/>
<feature type="non-terminal residue" evidence="2">
    <location>
        <position position="126"/>
    </location>
</feature>
<reference evidence="2 3" key="1">
    <citation type="journal article" date="2015" name="Nature">
        <title>rRNA introns, odd ribosomes, and small enigmatic genomes across a large radiation of phyla.</title>
        <authorList>
            <person name="Brown C.T."/>
            <person name="Hug L.A."/>
            <person name="Thomas B.C."/>
            <person name="Sharon I."/>
            <person name="Castelle C.J."/>
            <person name="Singh A."/>
            <person name="Wilkins M.J."/>
            <person name="Williams K.H."/>
            <person name="Banfield J.F."/>
        </authorList>
    </citation>
    <scope>NUCLEOTIDE SEQUENCE [LARGE SCALE GENOMIC DNA]</scope>
</reference>
<evidence type="ECO:0000313" key="3">
    <source>
        <dbReference type="Proteomes" id="UP000034020"/>
    </source>
</evidence>
<sequence>MENKISKAGKIIIASIITAMLIAGGIFVSIYVKPNLTKLNFVRLVADSQDITVPDQIDFQGETIPLLWADNNDGEDLIIKSDRQYYDANEQTDVFFSVGNQTSSDQKTDIYFWFDGADKTIASAEG</sequence>
<evidence type="ECO:0000313" key="2">
    <source>
        <dbReference type="EMBL" id="KKU15643.1"/>
    </source>
</evidence>
<organism evidence="2 3">
    <name type="scientific">Candidatus Giovannonibacteria bacterium GW2011_GWB1_45_9b</name>
    <dbReference type="NCBI Taxonomy" id="1618653"/>
    <lineage>
        <taxon>Bacteria</taxon>
        <taxon>Candidatus Giovannoniibacteriota</taxon>
    </lineage>
</organism>
<feature type="transmembrane region" description="Helical" evidence="1">
    <location>
        <begin position="12"/>
        <end position="32"/>
    </location>
</feature>
<gene>
    <name evidence="2" type="ORF">UX24_C0033G0005</name>
</gene>
<dbReference type="AlphaFoldDB" id="A0A0G1QD31"/>
<dbReference type="Proteomes" id="UP000034020">
    <property type="component" value="Unassembled WGS sequence"/>
</dbReference>
<keyword evidence="1" id="KW-1133">Transmembrane helix</keyword>
<keyword evidence="1" id="KW-0812">Transmembrane</keyword>